<dbReference type="Gene3D" id="3.40.50.1460">
    <property type="match status" value="1"/>
</dbReference>
<dbReference type="SUPFAM" id="SSF52129">
    <property type="entry name" value="Caspase-like"/>
    <property type="match status" value="1"/>
</dbReference>
<dbReference type="InterPro" id="IPR029030">
    <property type="entry name" value="Caspase-like_dom_sf"/>
</dbReference>
<dbReference type="AlphaFoldDB" id="A0A1H3FPD8"/>
<dbReference type="STRING" id="564137.SAMN04488238_1454"/>
<sequence length="637" mass="70341">MRKRLCLCVGVPECSDPHLGPLPGTKVDASSVFEALTDCTMGQYDAVESVRLINPSKAEFTRALAQLSYDPDIDTLSIYFAGHGVIIDSVYYLCCRDIELYRAAYSGLSLTELFQIIGNAKPRHTNIIIDACHAAGVAHDVQSLIKPNSLGPANSFGVSILAMSATDQYAHEAPPDAPVQGGYGTLSLLKCLKGETDCQVNKSHLSLDDISKAIDLERDDQSPNFWSFNISGSPQFCLNNTAGVGSSESFIPIPIFEDSDSSTLPLALSEELWKCYLDSKTEVELRELQNCLEKGLFELAEPTKQANFLIGLLDSFTARCSLADDGFATTQVTAVFLFVAQKISDPNVANEVVAFILRQLEGSLEFATSSIHEGLKEDYFLVRGGGGHSEFFSLPIRLTKVAAWSLFYLDLSSGNAVETARRSKVCEAILGALERDYSGSISLVSEEQAAYIIIISSLTKRHGLTEWGERFIGSLYHDYFAHGGRIARTSLALEDTYEFMKYRSLEKEVDFLRFSARPSELLFCLFAHYWNFDQLDVVRYDFSEVDGTHCTTYIPDSYANFSDEVITNGGNLNFQIGHDVFTASDYDSFIRNYISPAVYAASQPPQTMIRSIAICASLIFPDRIPWCAMDSLTADVF</sequence>
<accession>A0A1H3FPD8</accession>
<dbReference type="OrthoDB" id="6872474at2"/>
<dbReference type="Proteomes" id="UP000198539">
    <property type="component" value="Unassembled WGS sequence"/>
</dbReference>
<gene>
    <name evidence="1" type="ORF">SAMN04488238_1454</name>
</gene>
<reference evidence="1 2" key="1">
    <citation type="submission" date="2016-10" db="EMBL/GenBank/DDBJ databases">
        <authorList>
            <person name="de Groot N.N."/>
        </authorList>
    </citation>
    <scope>NUCLEOTIDE SEQUENCE [LARGE SCALE GENOMIC DNA]</scope>
    <source>
        <strain evidence="1 2">CGMCC 1.8894</strain>
    </source>
</reference>
<organism evidence="1 2">
    <name type="scientific">Roseicitreum antarcticum</name>
    <dbReference type="NCBI Taxonomy" id="564137"/>
    <lineage>
        <taxon>Bacteria</taxon>
        <taxon>Pseudomonadati</taxon>
        <taxon>Pseudomonadota</taxon>
        <taxon>Alphaproteobacteria</taxon>
        <taxon>Rhodobacterales</taxon>
        <taxon>Paracoccaceae</taxon>
        <taxon>Roseicitreum</taxon>
    </lineage>
</organism>
<dbReference type="EMBL" id="FNOM01000045">
    <property type="protein sequence ID" value="SDX92943.1"/>
    <property type="molecule type" value="Genomic_DNA"/>
</dbReference>
<proteinExistence type="predicted"/>
<evidence type="ECO:0000313" key="2">
    <source>
        <dbReference type="Proteomes" id="UP000198539"/>
    </source>
</evidence>
<evidence type="ECO:0000313" key="1">
    <source>
        <dbReference type="EMBL" id="SDX92943.1"/>
    </source>
</evidence>
<protein>
    <submittedName>
        <fullName evidence="1">Caspase domain-containing protein</fullName>
    </submittedName>
</protein>
<name>A0A1H3FPD8_9RHOB</name>
<keyword evidence="2" id="KW-1185">Reference proteome</keyword>